<dbReference type="Pfam" id="PF07152">
    <property type="entry name" value="YaeQ"/>
    <property type="match status" value="1"/>
</dbReference>
<dbReference type="PIRSF" id="PIRSF011484">
    <property type="entry name" value="YaeQ"/>
    <property type="match status" value="1"/>
</dbReference>
<keyword evidence="2" id="KW-1185">Reference proteome</keyword>
<dbReference type="Proteomes" id="UP000501466">
    <property type="component" value="Chromosome"/>
</dbReference>
<gene>
    <name evidence="1" type="primary">yaeQ</name>
    <name evidence="1" type="ORF">THMIRHAT_13760</name>
</gene>
<dbReference type="InterPro" id="IPR011335">
    <property type="entry name" value="Restrct_endonuc-II-like"/>
</dbReference>
<dbReference type="Gene3D" id="3.10.640.10">
    <property type="entry name" value="Restriction endonuclease-like alpha-beta roll domain"/>
    <property type="match status" value="1"/>
</dbReference>
<dbReference type="KEGG" id="tzo:THMIRHAT_13760"/>
<dbReference type="RefSeq" id="WP_173291415.1">
    <property type="nucleotide sequence ID" value="NZ_AP021888.1"/>
</dbReference>
<dbReference type="SUPFAM" id="SSF52980">
    <property type="entry name" value="Restriction endonuclease-like"/>
    <property type="match status" value="1"/>
</dbReference>
<dbReference type="InterPro" id="IPR038590">
    <property type="entry name" value="YaeQ_sf"/>
</dbReference>
<dbReference type="EMBL" id="AP021888">
    <property type="protein sequence ID" value="BBP43630.1"/>
    <property type="molecule type" value="Genomic_DNA"/>
</dbReference>
<organism evidence="1 2">
    <name type="scientific">Thiosulfativibrio zosterae</name>
    <dbReference type="NCBI Taxonomy" id="2675053"/>
    <lineage>
        <taxon>Bacteria</taxon>
        <taxon>Pseudomonadati</taxon>
        <taxon>Pseudomonadota</taxon>
        <taxon>Gammaproteobacteria</taxon>
        <taxon>Thiotrichales</taxon>
        <taxon>Piscirickettsiaceae</taxon>
        <taxon>Thiosulfativibrio</taxon>
    </lineage>
</organism>
<dbReference type="PANTHER" id="PTHR38784:SF1">
    <property type="entry name" value="SUCROSE PHOSPHORYLASE"/>
    <property type="match status" value="1"/>
</dbReference>
<dbReference type="InterPro" id="IPR009822">
    <property type="entry name" value="YaeQ"/>
</dbReference>
<dbReference type="AlphaFoldDB" id="A0A6F8PNR4"/>
<evidence type="ECO:0000313" key="1">
    <source>
        <dbReference type="EMBL" id="BBP43630.1"/>
    </source>
</evidence>
<protein>
    <recommendedName>
        <fullName evidence="3">YaeQ family protein</fullName>
    </recommendedName>
</protein>
<dbReference type="PANTHER" id="PTHR38784">
    <property type="entry name" value="SUCROSE PHOSPHORYLASE"/>
    <property type="match status" value="1"/>
</dbReference>
<name>A0A6F8PNR4_9GAMM</name>
<reference evidence="2" key="1">
    <citation type="submission" date="2019-11" db="EMBL/GenBank/DDBJ databases">
        <title>Isolation and characterization of two novel species in the genus Thiomicrorhabdus.</title>
        <authorList>
            <person name="Mochizuki J."/>
            <person name="Kojima H."/>
            <person name="Fukui M."/>
        </authorList>
    </citation>
    <scope>NUCLEOTIDE SEQUENCE [LARGE SCALE GENOMIC DNA]</scope>
    <source>
        <strain evidence="2">AkT22</strain>
    </source>
</reference>
<evidence type="ECO:0008006" key="3">
    <source>
        <dbReference type="Google" id="ProtNLM"/>
    </source>
</evidence>
<proteinExistence type="predicted"/>
<evidence type="ECO:0000313" key="2">
    <source>
        <dbReference type="Proteomes" id="UP000501466"/>
    </source>
</evidence>
<accession>A0A6F8PNR4</accession>
<dbReference type="SMART" id="SM01322">
    <property type="entry name" value="YaeQ"/>
    <property type="match status" value="1"/>
</dbReference>
<sequence length="180" mass="20524">MALKPTIYKFKAAVSDMNRDYYDALSLTFAQHPSETAERMMVQVLAYCLNAPLEGLTFTKGLNDNDEPALWAKSLDDQLLLWIDVGEPAFERIKKATRIAKKTKVYSFNSKSDVWWLQGESQFKTLALEVVRFDWNGIQALAKLVERTLDFSVTFSGDTAYIATAKGDCEVHWEVLQRNE</sequence>